<evidence type="ECO:0000256" key="1">
    <source>
        <dbReference type="SAM" id="MobiDB-lite"/>
    </source>
</evidence>
<feature type="compositionally biased region" description="Basic residues" evidence="1">
    <location>
        <begin position="42"/>
        <end position="51"/>
    </location>
</feature>
<gene>
    <name evidence="3" type="ORF">SISSUDRAFT_1067800</name>
</gene>
<keyword evidence="2" id="KW-0472">Membrane</keyword>
<dbReference type="Proteomes" id="UP000076798">
    <property type="component" value="Unassembled WGS sequence"/>
</dbReference>
<proteinExistence type="predicted"/>
<protein>
    <submittedName>
        <fullName evidence="3">Uncharacterized protein</fullName>
    </submittedName>
</protein>
<organism evidence="3 4">
    <name type="scientific">Sistotremastrum suecicum HHB10207 ss-3</name>
    <dbReference type="NCBI Taxonomy" id="1314776"/>
    <lineage>
        <taxon>Eukaryota</taxon>
        <taxon>Fungi</taxon>
        <taxon>Dikarya</taxon>
        <taxon>Basidiomycota</taxon>
        <taxon>Agaricomycotina</taxon>
        <taxon>Agaricomycetes</taxon>
        <taxon>Sistotremastrales</taxon>
        <taxon>Sistotremastraceae</taxon>
        <taxon>Sistotremastrum</taxon>
    </lineage>
</organism>
<sequence>MEICRVLAQSGISVHFTFVRVIASFLLVPAYTVNNLPFHPSSNHHHPRSPRHSLPPPFSSSVARVHQRPNITISLEDLHNEIQSLKDRTGAFLR</sequence>
<evidence type="ECO:0000313" key="4">
    <source>
        <dbReference type="Proteomes" id="UP000076798"/>
    </source>
</evidence>
<name>A0A165WP90_9AGAM</name>
<dbReference type="AlphaFoldDB" id="A0A165WP90"/>
<accession>A0A165WP90</accession>
<evidence type="ECO:0000256" key="2">
    <source>
        <dbReference type="SAM" id="Phobius"/>
    </source>
</evidence>
<evidence type="ECO:0000313" key="3">
    <source>
        <dbReference type="EMBL" id="KZT31387.1"/>
    </source>
</evidence>
<feature type="transmembrane region" description="Helical" evidence="2">
    <location>
        <begin position="12"/>
        <end position="33"/>
    </location>
</feature>
<dbReference type="EMBL" id="KV428611">
    <property type="protein sequence ID" value="KZT31387.1"/>
    <property type="molecule type" value="Genomic_DNA"/>
</dbReference>
<reference evidence="3 4" key="1">
    <citation type="journal article" date="2016" name="Mol. Biol. Evol.">
        <title>Comparative Genomics of Early-Diverging Mushroom-Forming Fungi Provides Insights into the Origins of Lignocellulose Decay Capabilities.</title>
        <authorList>
            <person name="Nagy L.G."/>
            <person name="Riley R."/>
            <person name="Tritt A."/>
            <person name="Adam C."/>
            <person name="Daum C."/>
            <person name="Floudas D."/>
            <person name="Sun H."/>
            <person name="Yadav J.S."/>
            <person name="Pangilinan J."/>
            <person name="Larsson K.H."/>
            <person name="Matsuura K."/>
            <person name="Barry K."/>
            <person name="Labutti K."/>
            <person name="Kuo R."/>
            <person name="Ohm R.A."/>
            <person name="Bhattacharya S.S."/>
            <person name="Shirouzu T."/>
            <person name="Yoshinaga Y."/>
            <person name="Martin F.M."/>
            <person name="Grigoriev I.V."/>
            <person name="Hibbett D.S."/>
        </authorList>
    </citation>
    <scope>NUCLEOTIDE SEQUENCE [LARGE SCALE GENOMIC DNA]</scope>
    <source>
        <strain evidence="3 4">HHB10207 ss-3</strain>
    </source>
</reference>
<feature type="region of interest" description="Disordered" evidence="1">
    <location>
        <begin position="38"/>
        <end position="62"/>
    </location>
</feature>
<keyword evidence="4" id="KW-1185">Reference proteome</keyword>
<keyword evidence="2" id="KW-1133">Transmembrane helix</keyword>
<keyword evidence="2" id="KW-0812">Transmembrane</keyword>